<feature type="transmembrane region" description="Helical" evidence="1">
    <location>
        <begin position="23"/>
        <end position="43"/>
    </location>
</feature>
<keyword evidence="1" id="KW-0812">Transmembrane</keyword>
<sequence length="135" mass="14492">MSQIVGRDCVRCARRGVTLTEVVVAATLLAVAVVPLLRALTVAQATGAMVERKTQSLILAQGTLDEIRARALHHYESSFRKDSETLVGGYLCNVTDDQAPNLRRVTVAVGFDANGNGHLSGDEVEVTLTTCIARR</sequence>
<keyword evidence="3" id="KW-1185">Reference proteome</keyword>
<dbReference type="AlphaFoldDB" id="A0AAW6U2K2"/>
<accession>A0AAW6U2K2</accession>
<evidence type="ECO:0000256" key="1">
    <source>
        <dbReference type="SAM" id="Phobius"/>
    </source>
</evidence>
<dbReference type="PROSITE" id="PS00018">
    <property type="entry name" value="EF_HAND_1"/>
    <property type="match status" value="1"/>
</dbReference>
<dbReference type="Proteomes" id="UP001431776">
    <property type="component" value="Unassembled WGS sequence"/>
</dbReference>
<protein>
    <submittedName>
        <fullName evidence="2">Prepilin-type N-terminal cleavage/methylation domain-containing protein</fullName>
    </submittedName>
</protein>
<dbReference type="EMBL" id="JASCXX010000028">
    <property type="protein sequence ID" value="MDI6451120.1"/>
    <property type="molecule type" value="Genomic_DNA"/>
</dbReference>
<dbReference type="InterPro" id="IPR012902">
    <property type="entry name" value="N_methyl_site"/>
</dbReference>
<proteinExistence type="predicted"/>
<name>A0AAW6U2K2_9BACT</name>
<dbReference type="RefSeq" id="WP_349246529.1">
    <property type="nucleotide sequence ID" value="NZ_JASCXX010000028.1"/>
</dbReference>
<dbReference type="NCBIfam" id="TIGR02532">
    <property type="entry name" value="IV_pilin_GFxxxE"/>
    <property type="match status" value="1"/>
</dbReference>
<evidence type="ECO:0000313" key="2">
    <source>
        <dbReference type="EMBL" id="MDI6451120.1"/>
    </source>
</evidence>
<keyword evidence="1" id="KW-0472">Membrane</keyword>
<comment type="caution">
    <text evidence="2">The sequence shown here is derived from an EMBL/GenBank/DDBJ whole genome shotgun (WGS) entry which is preliminary data.</text>
</comment>
<dbReference type="InterPro" id="IPR018247">
    <property type="entry name" value="EF_Hand_1_Ca_BS"/>
</dbReference>
<keyword evidence="1" id="KW-1133">Transmembrane helix</keyword>
<evidence type="ECO:0000313" key="3">
    <source>
        <dbReference type="Proteomes" id="UP001431776"/>
    </source>
</evidence>
<reference evidence="2" key="1">
    <citation type="submission" date="2023-05" db="EMBL/GenBank/DDBJ databases">
        <title>Anaerotaeda fermentans gen. nov., sp. nov., a novel anaerobic planctomycete of the new family within the order Sedimentisphaerales isolated from Taman Peninsula, Russia.</title>
        <authorList>
            <person name="Khomyakova M.A."/>
            <person name="Merkel A.Y."/>
            <person name="Slobodkin A.I."/>
        </authorList>
    </citation>
    <scope>NUCLEOTIDE SEQUENCE</scope>
    <source>
        <strain evidence="2">M17dextr</strain>
    </source>
</reference>
<gene>
    <name evidence="2" type="ORF">QJ522_18810</name>
</gene>
<organism evidence="2 3">
    <name type="scientific">Anaerobaca lacustris</name>
    <dbReference type="NCBI Taxonomy" id="3044600"/>
    <lineage>
        <taxon>Bacteria</taxon>
        <taxon>Pseudomonadati</taxon>
        <taxon>Planctomycetota</taxon>
        <taxon>Phycisphaerae</taxon>
        <taxon>Sedimentisphaerales</taxon>
        <taxon>Anaerobacaceae</taxon>
        <taxon>Anaerobaca</taxon>
    </lineage>
</organism>